<organism evidence="14 15">
    <name type="scientific">Sulfitobacter porphyrae</name>
    <dbReference type="NCBI Taxonomy" id="1246864"/>
    <lineage>
        <taxon>Bacteria</taxon>
        <taxon>Pseudomonadati</taxon>
        <taxon>Pseudomonadota</taxon>
        <taxon>Alphaproteobacteria</taxon>
        <taxon>Rhodobacterales</taxon>
        <taxon>Roseobacteraceae</taxon>
        <taxon>Sulfitobacter</taxon>
    </lineage>
</organism>
<keyword evidence="7 13" id="KW-0812">Transmembrane</keyword>
<feature type="transmembrane region" description="Helical" evidence="13">
    <location>
        <begin position="278"/>
        <end position="299"/>
    </location>
</feature>
<feature type="transmembrane region" description="Helical" evidence="13">
    <location>
        <begin position="320"/>
        <end position="341"/>
    </location>
</feature>
<feature type="transmembrane region" description="Helical" evidence="13">
    <location>
        <begin position="199"/>
        <end position="220"/>
    </location>
</feature>
<dbReference type="Proteomes" id="UP001596353">
    <property type="component" value="Unassembled WGS sequence"/>
</dbReference>
<dbReference type="PANTHER" id="PTHR43298">
    <property type="entry name" value="MULTIDRUG RESISTANCE PROTEIN NORM-RELATED"/>
    <property type="match status" value="1"/>
</dbReference>
<feature type="transmembrane region" description="Helical" evidence="13">
    <location>
        <begin position="138"/>
        <end position="156"/>
    </location>
</feature>
<evidence type="ECO:0000256" key="9">
    <source>
        <dbReference type="ARBA" id="ARBA00023065"/>
    </source>
</evidence>
<gene>
    <name evidence="14" type="ORF">ACFQFQ_12535</name>
</gene>
<proteinExistence type="inferred from homology"/>
<feature type="transmembrane region" description="Helical" evidence="13">
    <location>
        <begin position="59"/>
        <end position="81"/>
    </location>
</feature>
<evidence type="ECO:0000313" key="14">
    <source>
        <dbReference type="EMBL" id="MFC6760129.1"/>
    </source>
</evidence>
<comment type="caution">
    <text evidence="14">The sequence shown here is derived from an EMBL/GenBank/DDBJ whole genome shotgun (WGS) entry which is preliminary data.</text>
</comment>
<evidence type="ECO:0000256" key="12">
    <source>
        <dbReference type="ARBA" id="ARBA00031636"/>
    </source>
</evidence>
<feature type="transmembrane region" description="Helical" evidence="13">
    <location>
        <begin position="241"/>
        <end position="266"/>
    </location>
</feature>
<keyword evidence="8 13" id="KW-1133">Transmembrane helix</keyword>
<evidence type="ECO:0000256" key="6">
    <source>
        <dbReference type="ARBA" id="ARBA00022475"/>
    </source>
</evidence>
<dbReference type="Pfam" id="PF01554">
    <property type="entry name" value="MatE"/>
    <property type="match status" value="2"/>
</dbReference>
<dbReference type="PANTHER" id="PTHR43298:SF2">
    <property type="entry name" value="FMN_FAD EXPORTER YEEO-RELATED"/>
    <property type="match status" value="1"/>
</dbReference>
<evidence type="ECO:0000256" key="5">
    <source>
        <dbReference type="ARBA" id="ARBA00022449"/>
    </source>
</evidence>
<feature type="transmembrane region" description="Helical" evidence="13">
    <location>
        <begin position="361"/>
        <end position="382"/>
    </location>
</feature>
<feature type="transmembrane region" description="Helical" evidence="13">
    <location>
        <begin position="394"/>
        <end position="416"/>
    </location>
</feature>
<feature type="transmembrane region" description="Helical" evidence="13">
    <location>
        <begin position="168"/>
        <end position="193"/>
    </location>
</feature>
<dbReference type="CDD" id="cd13143">
    <property type="entry name" value="MATE_MepA_like"/>
    <property type="match status" value="1"/>
</dbReference>
<keyword evidence="4" id="KW-0813">Transport</keyword>
<protein>
    <recommendedName>
        <fullName evidence="3">Multidrug export protein MepA</fullName>
    </recommendedName>
    <alternativeName>
        <fullName evidence="12">Multidrug-efflux transporter</fullName>
    </alternativeName>
</protein>
<evidence type="ECO:0000313" key="15">
    <source>
        <dbReference type="Proteomes" id="UP001596353"/>
    </source>
</evidence>
<keyword evidence="9" id="KW-0406">Ion transport</keyword>
<comment type="similarity">
    <text evidence="2">Belongs to the multi antimicrobial extrusion (MATE) (TC 2.A.66.1) family. MepA subfamily.</text>
</comment>
<dbReference type="InterPro" id="IPR050222">
    <property type="entry name" value="MATE_MdtK"/>
</dbReference>
<dbReference type="InterPro" id="IPR045070">
    <property type="entry name" value="MATE_MepA-like"/>
</dbReference>
<evidence type="ECO:0000256" key="4">
    <source>
        <dbReference type="ARBA" id="ARBA00022448"/>
    </source>
</evidence>
<dbReference type="PIRSF" id="PIRSF006603">
    <property type="entry name" value="DinF"/>
    <property type="match status" value="1"/>
</dbReference>
<keyword evidence="15" id="KW-1185">Reference proteome</keyword>
<dbReference type="InterPro" id="IPR048279">
    <property type="entry name" value="MdtK-like"/>
</dbReference>
<reference evidence="15" key="1">
    <citation type="journal article" date="2019" name="Int. J. Syst. Evol. Microbiol.">
        <title>The Global Catalogue of Microorganisms (GCM) 10K type strain sequencing project: providing services to taxonomists for standard genome sequencing and annotation.</title>
        <authorList>
            <consortium name="The Broad Institute Genomics Platform"/>
            <consortium name="The Broad Institute Genome Sequencing Center for Infectious Disease"/>
            <person name="Wu L."/>
            <person name="Ma J."/>
        </authorList>
    </citation>
    <scope>NUCLEOTIDE SEQUENCE [LARGE SCALE GENOMIC DNA]</scope>
    <source>
        <strain evidence="15">CCUG 66188</strain>
    </source>
</reference>
<dbReference type="EMBL" id="JBHSWG010000001">
    <property type="protein sequence ID" value="MFC6760129.1"/>
    <property type="molecule type" value="Genomic_DNA"/>
</dbReference>
<keyword evidence="11" id="KW-0046">Antibiotic resistance</keyword>
<sequence length="520" mass="54913">MSNPAPNPFVHGALGPIFARTALPIIFVMGMNGLLAVVDAIFLGRYVGADALSAVTLVFPLYMVIVALATLVSNGMSSILARNLGAGDRAGAARVFTGAHGLALLMSGVLMLLYLLFGGVVTLALASGSGVLAAMGQTYLGITVFMSPLFFVLAVNSDALRNEGRVGFMAAMSLLVSLSNIGFNYILIALLGLGVVSSALGTALAQMLALVIIIAFRSFGRTELRPGLLLRIPLNACWGRILALGAPQSLNFIGLSLSSAAVIVVLQLVNTPLYETTVAAFGILTRVMTFAFLPLLGLTHALQTIVGNNYGARAWARSDTGLRIGLGTAFVYCAAMQAVFVTMPQSIAGLFVTEPGVIAEFARILPVNTAMFWLAGPLIVIASYFQAIGNASRAALLGLTKSYAFGLPLTFCLPLILGEPGIWLAGPLAECMMALLTLAVLQQSVSALGLRRGCSRRGAARNLDSVKNGAGRLPCAANRVYRRFLCTSVEPRSLSWWGRKGYRPAYEMRLDINRRPHAAI</sequence>
<keyword evidence="5" id="KW-0050">Antiport</keyword>
<evidence type="ECO:0000256" key="3">
    <source>
        <dbReference type="ARBA" id="ARBA00022106"/>
    </source>
</evidence>
<name>A0ABW2B365_9RHOB</name>
<evidence type="ECO:0000256" key="7">
    <source>
        <dbReference type="ARBA" id="ARBA00022692"/>
    </source>
</evidence>
<keyword evidence="10 13" id="KW-0472">Membrane</keyword>
<dbReference type="InterPro" id="IPR002528">
    <property type="entry name" value="MATE_fam"/>
</dbReference>
<feature type="transmembrane region" description="Helical" evidence="13">
    <location>
        <begin position="102"/>
        <end position="126"/>
    </location>
</feature>
<evidence type="ECO:0000256" key="11">
    <source>
        <dbReference type="ARBA" id="ARBA00023251"/>
    </source>
</evidence>
<evidence type="ECO:0000256" key="10">
    <source>
        <dbReference type="ARBA" id="ARBA00023136"/>
    </source>
</evidence>
<keyword evidence="6" id="KW-1003">Cell membrane</keyword>
<accession>A0ABW2B365</accession>
<evidence type="ECO:0000256" key="13">
    <source>
        <dbReference type="SAM" id="Phobius"/>
    </source>
</evidence>
<evidence type="ECO:0000256" key="2">
    <source>
        <dbReference type="ARBA" id="ARBA00008417"/>
    </source>
</evidence>
<evidence type="ECO:0000256" key="8">
    <source>
        <dbReference type="ARBA" id="ARBA00022989"/>
    </source>
</evidence>
<comment type="subcellular location">
    <subcellularLocation>
        <location evidence="1">Cell inner membrane</location>
        <topology evidence="1">Multi-pass membrane protein</topology>
    </subcellularLocation>
</comment>
<feature type="transmembrane region" description="Helical" evidence="13">
    <location>
        <begin position="21"/>
        <end position="47"/>
    </location>
</feature>
<evidence type="ECO:0000256" key="1">
    <source>
        <dbReference type="ARBA" id="ARBA00004429"/>
    </source>
</evidence>